<evidence type="ECO:0000256" key="8">
    <source>
        <dbReference type="SAM" id="MobiDB-lite"/>
    </source>
</evidence>
<dbReference type="PANTHER" id="PTHR16983:SF1">
    <property type="entry name" value="PROSTATE STEM CELL ANTIGEN"/>
    <property type="match status" value="1"/>
</dbReference>
<evidence type="ECO:0000313" key="11">
    <source>
        <dbReference type="RefSeq" id="XP_023376058.1"/>
    </source>
</evidence>
<proteinExistence type="predicted"/>
<dbReference type="Proteomes" id="UP000515202">
    <property type="component" value="Unplaced"/>
</dbReference>
<dbReference type="Pfam" id="PF00087">
    <property type="entry name" value="Toxin_TOLIP"/>
    <property type="match status" value="2"/>
</dbReference>
<dbReference type="KEGG" id="pvp:105302030"/>
<dbReference type="PANTHER" id="PTHR16983">
    <property type="entry name" value="UPAR/LY6 DOMAIN-CONTAINING PROTEIN"/>
    <property type="match status" value="1"/>
</dbReference>
<dbReference type="CTD" id="8000"/>
<feature type="domain" description="UPAR/Ly6" evidence="9">
    <location>
        <begin position="76"/>
        <end position="159"/>
    </location>
</feature>
<dbReference type="GeneID" id="105302030"/>
<evidence type="ECO:0000256" key="2">
    <source>
        <dbReference type="ARBA" id="ARBA00004589"/>
    </source>
</evidence>
<dbReference type="AlphaFoldDB" id="A0A6P6BLX0"/>
<protein>
    <submittedName>
        <fullName evidence="11">Prostate stem cell antigen</fullName>
    </submittedName>
</protein>
<evidence type="ECO:0000256" key="7">
    <source>
        <dbReference type="ARBA" id="ARBA00023180"/>
    </source>
</evidence>
<keyword evidence="6" id="KW-0472">Membrane</keyword>
<feature type="compositionally biased region" description="Low complexity" evidence="8">
    <location>
        <begin position="43"/>
        <end position="56"/>
    </location>
</feature>
<keyword evidence="3" id="KW-1003">Cell membrane</keyword>
<dbReference type="RefSeq" id="XP_023376058.1">
    <property type="nucleotide sequence ID" value="XM_023520290.1"/>
</dbReference>
<evidence type="ECO:0000313" key="10">
    <source>
        <dbReference type="Proteomes" id="UP000515202"/>
    </source>
</evidence>
<organism evidence="10 11">
    <name type="scientific">Pteropus vampyrus</name>
    <name type="common">Large flying fox</name>
    <dbReference type="NCBI Taxonomy" id="132908"/>
    <lineage>
        <taxon>Eukaryota</taxon>
        <taxon>Metazoa</taxon>
        <taxon>Chordata</taxon>
        <taxon>Craniata</taxon>
        <taxon>Vertebrata</taxon>
        <taxon>Euteleostomi</taxon>
        <taxon>Mammalia</taxon>
        <taxon>Eutheria</taxon>
        <taxon>Laurasiatheria</taxon>
        <taxon>Chiroptera</taxon>
        <taxon>Yinpterochiroptera</taxon>
        <taxon>Pteropodoidea</taxon>
        <taxon>Pteropodidae</taxon>
        <taxon>Pteropodinae</taxon>
        <taxon>Pteropus</taxon>
    </lineage>
</organism>
<evidence type="ECO:0000256" key="5">
    <source>
        <dbReference type="ARBA" id="ARBA00022729"/>
    </source>
</evidence>
<dbReference type="Gene3D" id="2.10.60.10">
    <property type="entry name" value="CD59"/>
    <property type="match status" value="2"/>
</dbReference>
<sequence>MPGTALQCYFCVAETSDKDCQRVQNCSDSETHCWTQRISEWPRYPSPARSPAQRPSGWEGGPGQPLSPSPPAGTALQCYFCVAETSDKDCQHVQNCSDSETHCWTQRISVAGLLFLSKGCSASCEDNSQNYYMVVSNTTCCSSDLCNASGARALRPALGPLLLLAAACSLMLWGPSQL</sequence>
<reference evidence="11" key="1">
    <citation type="submission" date="2025-08" db="UniProtKB">
        <authorList>
            <consortium name="RefSeq"/>
        </authorList>
    </citation>
    <scope>IDENTIFICATION</scope>
    <source>
        <tissue evidence="11">Kidney</tissue>
    </source>
</reference>
<keyword evidence="4" id="KW-0336">GPI-anchor</keyword>
<dbReference type="InterPro" id="IPR051110">
    <property type="entry name" value="Ly-6/neurotoxin-like_GPI-ap"/>
</dbReference>
<keyword evidence="4" id="KW-0449">Lipoprotein</keyword>
<evidence type="ECO:0000256" key="6">
    <source>
        <dbReference type="ARBA" id="ARBA00023136"/>
    </source>
</evidence>
<name>A0A6P6BLX0_PTEVA</name>
<accession>A0A6P6BLX0</accession>
<evidence type="ECO:0000256" key="4">
    <source>
        <dbReference type="ARBA" id="ARBA00022622"/>
    </source>
</evidence>
<dbReference type="SMART" id="SM00134">
    <property type="entry name" value="LU"/>
    <property type="match status" value="1"/>
</dbReference>
<dbReference type="InterPro" id="IPR045860">
    <property type="entry name" value="Snake_toxin-like_sf"/>
</dbReference>
<dbReference type="SUPFAM" id="SSF57302">
    <property type="entry name" value="Snake toxin-like"/>
    <property type="match status" value="2"/>
</dbReference>
<gene>
    <name evidence="11" type="primary">PSCA</name>
</gene>
<evidence type="ECO:0000256" key="3">
    <source>
        <dbReference type="ARBA" id="ARBA00022475"/>
    </source>
</evidence>
<dbReference type="InterPro" id="IPR035076">
    <property type="entry name" value="Toxin/TOLIP"/>
</dbReference>
<dbReference type="GO" id="GO:0098552">
    <property type="term" value="C:side of membrane"/>
    <property type="evidence" value="ECO:0007669"/>
    <property type="project" value="UniProtKB-KW"/>
</dbReference>
<dbReference type="GO" id="GO:0005886">
    <property type="term" value="C:plasma membrane"/>
    <property type="evidence" value="ECO:0007669"/>
    <property type="project" value="UniProtKB-SubCell"/>
</dbReference>
<keyword evidence="10" id="KW-1185">Reference proteome</keyword>
<evidence type="ECO:0000256" key="1">
    <source>
        <dbReference type="ARBA" id="ARBA00004236"/>
    </source>
</evidence>
<dbReference type="InterPro" id="IPR016054">
    <property type="entry name" value="LY6_UPA_recep-like"/>
</dbReference>
<evidence type="ECO:0000259" key="9">
    <source>
        <dbReference type="SMART" id="SM00134"/>
    </source>
</evidence>
<keyword evidence="7" id="KW-0325">Glycoprotein</keyword>
<comment type="subcellular location">
    <subcellularLocation>
        <location evidence="1">Cell membrane</location>
    </subcellularLocation>
    <subcellularLocation>
        <location evidence="2">Membrane</location>
        <topology evidence="2">Lipid-anchor</topology>
        <topology evidence="2">GPI-anchor</topology>
    </subcellularLocation>
</comment>
<dbReference type="PROSITE" id="PS00983">
    <property type="entry name" value="LY6_UPAR"/>
    <property type="match status" value="1"/>
</dbReference>
<dbReference type="OrthoDB" id="5945173at2759"/>
<feature type="region of interest" description="Disordered" evidence="8">
    <location>
        <begin position="43"/>
        <end position="70"/>
    </location>
</feature>
<dbReference type="InterPro" id="IPR018363">
    <property type="entry name" value="CD59_antigen_CS"/>
</dbReference>
<dbReference type="FunFam" id="2.10.60.10:FF:000003">
    <property type="entry name" value="lymphocyte antigen 6E isoform X1"/>
    <property type="match status" value="1"/>
</dbReference>
<keyword evidence="5" id="KW-0732">Signal</keyword>